<keyword evidence="1" id="KW-1133">Transmembrane helix</keyword>
<keyword evidence="1" id="KW-0472">Membrane</keyword>
<proteinExistence type="predicted"/>
<dbReference type="RefSeq" id="WP_189153831.1">
    <property type="nucleotide sequence ID" value="NZ_BMNC01000002.1"/>
</dbReference>
<dbReference type="Pfam" id="PF13676">
    <property type="entry name" value="TIR_2"/>
    <property type="match status" value="1"/>
</dbReference>
<dbReference type="InterPro" id="IPR035897">
    <property type="entry name" value="Toll_tir_struct_dom_sf"/>
</dbReference>
<keyword evidence="4" id="KW-1185">Reference proteome</keyword>
<name>A0ABQ2HF89_9PSEU</name>
<comment type="caution">
    <text evidence="3">The sequence shown here is derived from an EMBL/GenBank/DDBJ whole genome shotgun (WGS) entry which is preliminary data.</text>
</comment>
<feature type="domain" description="TIR" evidence="2">
    <location>
        <begin position="24"/>
        <end position="128"/>
    </location>
</feature>
<dbReference type="InterPro" id="IPR000157">
    <property type="entry name" value="TIR_dom"/>
</dbReference>
<gene>
    <name evidence="3" type="ORF">GCM10011609_14400</name>
</gene>
<feature type="transmembrane region" description="Helical" evidence="1">
    <location>
        <begin position="249"/>
        <end position="267"/>
    </location>
</feature>
<evidence type="ECO:0000259" key="2">
    <source>
        <dbReference type="Pfam" id="PF13676"/>
    </source>
</evidence>
<dbReference type="EMBL" id="BMNC01000002">
    <property type="protein sequence ID" value="GGM79738.1"/>
    <property type="molecule type" value="Genomic_DNA"/>
</dbReference>
<dbReference type="Gene3D" id="3.40.50.10140">
    <property type="entry name" value="Toll/interleukin-1 receptor homology (TIR) domain"/>
    <property type="match status" value="1"/>
</dbReference>
<feature type="transmembrane region" description="Helical" evidence="1">
    <location>
        <begin position="401"/>
        <end position="424"/>
    </location>
</feature>
<evidence type="ECO:0000313" key="3">
    <source>
        <dbReference type="EMBL" id="GGM79738.1"/>
    </source>
</evidence>
<organism evidence="3 4">
    <name type="scientific">Lentzea pudingi</name>
    <dbReference type="NCBI Taxonomy" id="1789439"/>
    <lineage>
        <taxon>Bacteria</taxon>
        <taxon>Bacillati</taxon>
        <taxon>Actinomycetota</taxon>
        <taxon>Actinomycetes</taxon>
        <taxon>Pseudonocardiales</taxon>
        <taxon>Pseudonocardiaceae</taxon>
        <taxon>Lentzea</taxon>
    </lineage>
</organism>
<evidence type="ECO:0000313" key="4">
    <source>
        <dbReference type="Proteomes" id="UP000597656"/>
    </source>
</evidence>
<feature type="transmembrane region" description="Helical" evidence="1">
    <location>
        <begin position="204"/>
        <end position="228"/>
    </location>
</feature>
<keyword evidence="1" id="KW-0812">Transmembrane</keyword>
<evidence type="ECO:0000256" key="1">
    <source>
        <dbReference type="SAM" id="Phobius"/>
    </source>
</evidence>
<feature type="transmembrane region" description="Helical" evidence="1">
    <location>
        <begin position="372"/>
        <end position="395"/>
    </location>
</feature>
<sequence>MSGGIFICYRKNHLSGRRGTALAVEAFIERLRTHFGSEKIRADTEMTGGDHFPTVLEEWLRGSEVVLVFVHQEWLDDLVERRDDEGDWVRLEVRTALELGLHVIPVLLDKATLPTERMLEEKGFLDVAELGNQQFRRIPFGEWQVAGAELIRLLEGRVATEPPPAPQRPDPARPRSPWPVIVAALLGLAAPLALVQGVEPRQVWLIALALALVFPLLIPLATVAVVHAGRKRLDESDKHLAELSHDKKTNATVGLFVAAMGVIVLFISNLVSWHWQLLAMAVIVGFAITSGDRWLRDRRKGDFWPYESLAPNPASVRGALAHAERFMKEHQPLLTKKQREQVEFVFGQVEWAVDRLRELAALSRWAWLRRSAVWLPAVHVLFVAAVIGSAAGALVEGAWGYTGLLAGAVVAALLCHFFTVDLAYRLQRWRRKVVADAAPAEVDRLRKVLAEISIPPAAPEETTG</sequence>
<accession>A0ABQ2HF89</accession>
<reference evidence="4" key="1">
    <citation type="journal article" date="2019" name="Int. J. Syst. Evol. Microbiol.">
        <title>The Global Catalogue of Microorganisms (GCM) 10K type strain sequencing project: providing services to taxonomists for standard genome sequencing and annotation.</title>
        <authorList>
            <consortium name="The Broad Institute Genomics Platform"/>
            <consortium name="The Broad Institute Genome Sequencing Center for Infectious Disease"/>
            <person name="Wu L."/>
            <person name="Ma J."/>
        </authorList>
    </citation>
    <scope>NUCLEOTIDE SEQUENCE [LARGE SCALE GENOMIC DNA]</scope>
    <source>
        <strain evidence="4">CGMCC 4.7319</strain>
    </source>
</reference>
<feature type="transmembrane region" description="Helical" evidence="1">
    <location>
        <begin position="178"/>
        <end position="198"/>
    </location>
</feature>
<dbReference type="Proteomes" id="UP000597656">
    <property type="component" value="Unassembled WGS sequence"/>
</dbReference>
<protein>
    <recommendedName>
        <fullName evidence="2">TIR domain-containing protein</fullName>
    </recommendedName>
</protein>